<evidence type="ECO:0000256" key="3">
    <source>
        <dbReference type="ARBA" id="ARBA00015377"/>
    </source>
</evidence>
<dbReference type="OMA" id="LRVNPFC"/>
<keyword evidence="6" id="KW-0808">Transferase</keyword>
<evidence type="ECO:0000313" key="9">
    <source>
        <dbReference type="Proteomes" id="UP000291422"/>
    </source>
</evidence>
<sequence length="120" mass="13369">MSKQQKVTPYQERVYTALQMIPEGRVTTYAAMSKALNSSPRAVGGALRVNPFCPEVPCHRCIASTGFVGGYKGDWEKAPSGQNQNSKLQLLKDEGVVFDDNGFLVDKTLLWDEFNVEKLR</sequence>
<reference evidence="7" key="3">
    <citation type="journal article" date="2019" name="J. ISSAAS">
        <title>Genomics, evolutionary history and diagnostics of the Alternaria alternata species group including apple and Asian pear pathotypes.</title>
        <authorList>
            <person name="Armitage A.D."/>
            <person name="Cockerton H.M."/>
            <person name="Sreenivasaprasad S."/>
            <person name="Woodhall J."/>
            <person name="Lane C."/>
            <person name="Harrison R.J."/>
            <person name="Clarkson J.P."/>
        </authorList>
    </citation>
    <scope>NUCLEOTIDE SEQUENCE</scope>
    <source>
        <strain evidence="7">FERA 1177</strain>
    </source>
</reference>
<proteinExistence type="inferred from homology"/>
<feature type="domain" description="Methylated-DNA-[protein]-cysteine S-methyltransferase DNA binding" evidence="5">
    <location>
        <begin position="9"/>
        <end position="96"/>
    </location>
</feature>
<keyword evidence="6" id="KW-0489">Methyltransferase</keyword>
<dbReference type="Pfam" id="PF01035">
    <property type="entry name" value="DNA_binding_1"/>
    <property type="match status" value="1"/>
</dbReference>
<evidence type="ECO:0000313" key="8">
    <source>
        <dbReference type="Proteomes" id="UP000077248"/>
    </source>
</evidence>
<dbReference type="PANTHER" id="PTHR10815:SF13">
    <property type="entry name" value="METHYLATED-DNA--PROTEIN-CYSTEINE METHYLTRANSFERASE"/>
    <property type="match status" value="1"/>
</dbReference>
<dbReference type="EMBL" id="KV441469">
    <property type="protein sequence ID" value="OAG26333.1"/>
    <property type="molecule type" value="Genomic_DNA"/>
</dbReference>
<organism evidence="6 8">
    <name type="scientific">Alternaria alternata</name>
    <name type="common">Alternaria rot fungus</name>
    <name type="synonym">Torula alternata</name>
    <dbReference type="NCBI Taxonomy" id="5599"/>
    <lineage>
        <taxon>Eukaryota</taxon>
        <taxon>Fungi</taxon>
        <taxon>Dikarya</taxon>
        <taxon>Ascomycota</taxon>
        <taxon>Pezizomycotina</taxon>
        <taxon>Dothideomycetes</taxon>
        <taxon>Pleosporomycetidae</taxon>
        <taxon>Pleosporales</taxon>
        <taxon>Pleosporineae</taxon>
        <taxon>Pleosporaceae</taxon>
        <taxon>Alternaria</taxon>
        <taxon>Alternaria sect. Alternaria</taxon>
        <taxon>Alternaria alternata complex</taxon>
    </lineage>
</organism>
<dbReference type="Proteomes" id="UP000077248">
    <property type="component" value="Unassembled WGS sequence"/>
</dbReference>
<dbReference type="InterPro" id="IPR014048">
    <property type="entry name" value="MethylDNA_cys_MeTrfase_DNA-bd"/>
</dbReference>
<accession>A0A177E2X5</accession>
<dbReference type="Gene3D" id="1.10.10.10">
    <property type="entry name" value="Winged helix-like DNA-binding domain superfamily/Winged helix DNA-binding domain"/>
    <property type="match status" value="1"/>
</dbReference>
<dbReference type="EC" id="2.1.1.63" evidence="2"/>
<dbReference type="CDD" id="cd06445">
    <property type="entry name" value="ATase"/>
    <property type="match status" value="1"/>
</dbReference>
<evidence type="ECO:0000256" key="1">
    <source>
        <dbReference type="ARBA" id="ARBA00008711"/>
    </source>
</evidence>
<dbReference type="RefSeq" id="XP_018391754.1">
    <property type="nucleotide sequence ID" value="XM_018533807.1"/>
</dbReference>
<dbReference type="NCBIfam" id="TIGR00589">
    <property type="entry name" value="ogt"/>
    <property type="match status" value="1"/>
</dbReference>
<dbReference type="GO" id="GO:0006281">
    <property type="term" value="P:DNA repair"/>
    <property type="evidence" value="ECO:0007669"/>
    <property type="project" value="InterPro"/>
</dbReference>
<dbReference type="InterPro" id="IPR036388">
    <property type="entry name" value="WH-like_DNA-bd_sf"/>
</dbReference>
<dbReference type="VEuPathDB" id="FungiDB:CC77DRAFT_924430"/>
<dbReference type="AlphaFoldDB" id="A0A177E2X5"/>
<dbReference type="EMBL" id="PDXD01000002">
    <property type="protein sequence ID" value="RYN81542.1"/>
    <property type="molecule type" value="Genomic_DNA"/>
</dbReference>
<dbReference type="GO" id="GO:0032259">
    <property type="term" value="P:methylation"/>
    <property type="evidence" value="ECO:0007669"/>
    <property type="project" value="UniProtKB-KW"/>
</dbReference>
<reference evidence="6 8" key="1">
    <citation type="submission" date="2016-05" db="EMBL/GenBank/DDBJ databases">
        <title>Comparative analysis of secretome profiles of manganese(II)-oxidizing ascomycete fungi.</title>
        <authorList>
            <consortium name="DOE Joint Genome Institute"/>
            <person name="Zeiner C.A."/>
            <person name="Purvine S.O."/>
            <person name="Zink E.M."/>
            <person name="Wu S."/>
            <person name="Pasa-Tolic L."/>
            <person name="Chaput D.L."/>
            <person name="Haridas S."/>
            <person name="Grigoriev I.V."/>
            <person name="Santelli C.M."/>
            <person name="Hansel C.M."/>
        </authorList>
    </citation>
    <scope>NUCLEOTIDE SEQUENCE [LARGE SCALE GENOMIC DNA]</scope>
    <source>
        <strain evidence="6 8">SRC1lrK2f</strain>
    </source>
</reference>
<keyword evidence="8" id="KW-1185">Reference proteome</keyword>
<dbReference type="STRING" id="5599.A0A177E2X5"/>
<dbReference type="GeneID" id="29119401"/>
<name>A0A177E2X5_ALTAL</name>
<evidence type="ECO:0000256" key="4">
    <source>
        <dbReference type="ARBA" id="ARBA00022763"/>
    </source>
</evidence>
<keyword evidence="4" id="KW-0227">DNA damage</keyword>
<evidence type="ECO:0000313" key="6">
    <source>
        <dbReference type="EMBL" id="OAG26333.1"/>
    </source>
</evidence>
<protein>
    <recommendedName>
        <fullName evidence="3">Methylated-DNA--protein-cysteine methyltransferase</fullName>
        <ecNumber evidence="2">2.1.1.63</ecNumber>
    </recommendedName>
</protein>
<evidence type="ECO:0000313" key="7">
    <source>
        <dbReference type="EMBL" id="RYN81542.1"/>
    </source>
</evidence>
<dbReference type="SUPFAM" id="SSF46767">
    <property type="entry name" value="Methylated DNA-protein cysteine methyltransferase, C-terminal domain"/>
    <property type="match status" value="1"/>
</dbReference>
<reference evidence="9" key="2">
    <citation type="journal article" date="2019" name="bioRxiv">
        <title>Genomics, evolutionary history and diagnostics of the Alternaria alternata species group including apple and Asian pear pathotypes.</title>
        <authorList>
            <person name="Armitage A.D."/>
            <person name="Cockerton H.M."/>
            <person name="Sreenivasaprasad S."/>
            <person name="Woodhall J.W."/>
            <person name="Lane C.R."/>
            <person name="Harrison R.J."/>
            <person name="Clarkson J.P."/>
        </authorList>
    </citation>
    <scope>NUCLEOTIDE SEQUENCE [LARGE SCALE GENOMIC DNA]</scope>
    <source>
        <strain evidence="9">FERA 1177</strain>
    </source>
</reference>
<dbReference type="Proteomes" id="UP000291422">
    <property type="component" value="Unassembled WGS sequence"/>
</dbReference>
<gene>
    <name evidence="7" type="ORF">AA0117_g2444</name>
    <name evidence="6" type="ORF">CC77DRAFT_924430</name>
</gene>
<dbReference type="InterPro" id="IPR036217">
    <property type="entry name" value="MethylDNA_cys_MeTrfase_DNAb"/>
</dbReference>
<evidence type="ECO:0000256" key="2">
    <source>
        <dbReference type="ARBA" id="ARBA00011918"/>
    </source>
</evidence>
<comment type="similarity">
    <text evidence="1">Belongs to the MGMT family.</text>
</comment>
<evidence type="ECO:0000259" key="5">
    <source>
        <dbReference type="Pfam" id="PF01035"/>
    </source>
</evidence>
<dbReference type="PANTHER" id="PTHR10815">
    <property type="entry name" value="METHYLATED-DNA--PROTEIN-CYSTEINE METHYLTRANSFERASE"/>
    <property type="match status" value="1"/>
</dbReference>
<dbReference type="KEGG" id="aalt:CC77DRAFT_924430"/>
<dbReference type="GO" id="GO:0003908">
    <property type="term" value="F:methylated-DNA-[protein]-cysteine S-methyltransferase activity"/>
    <property type="evidence" value="ECO:0007669"/>
    <property type="project" value="UniProtKB-EC"/>
</dbReference>